<dbReference type="InterPro" id="IPR008271">
    <property type="entry name" value="Ser/Thr_kinase_AS"/>
</dbReference>
<evidence type="ECO:0000256" key="4">
    <source>
        <dbReference type="ARBA" id="ARBA00022777"/>
    </source>
</evidence>
<evidence type="ECO:0000256" key="5">
    <source>
        <dbReference type="ARBA" id="ARBA00022840"/>
    </source>
</evidence>
<keyword evidence="4" id="KW-0418">Kinase</keyword>
<dbReference type="InterPro" id="IPR000719">
    <property type="entry name" value="Prot_kinase_dom"/>
</dbReference>
<dbReference type="SMART" id="SM00220">
    <property type="entry name" value="S_TKc"/>
    <property type="match status" value="1"/>
</dbReference>
<dbReference type="FunFam" id="3.30.200.20:FF:000354">
    <property type="entry name" value="AGC/YANK protein kinase"/>
    <property type="match status" value="1"/>
</dbReference>
<gene>
    <name evidence="10" type="ORF">HK099_006453</name>
</gene>
<evidence type="ECO:0008006" key="12">
    <source>
        <dbReference type="Google" id="ProtNLM"/>
    </source>
</evidence>
<proteinExistence type="inferred from homology"/>
<dbReference type="FunFam" id="1.10.510.10:FF:000571">
    <property type="entry name" value="Maternal embryonic leucine zipper kinase"/>
    <property type="match status" value="1"/>
</dbReference>
<dbReference type="PROSITE" id="PS50011">
    <property type="entry name" value="PROTEIN_KINASE_DOM"/>
    <property type="match status" value="1"/>
</dbReference>
<keyword evidence="3 6" id="KW-0547">Nucleotide-binding</keyword>
<sequence length="307" mass="35533">MGNASGKEENIDFDGDLDLRHFNLLRCVGKGAFGKVRIVEKKDTKKQYALKYINKAQCLRMSAVQNIFRERAILIEVQHPFIVNLRFAFQDDENMFMVIDLMLGGDLRFQLDKYGGLEEDESRIIFAEIASGLNYLHSHNIVHRDLKPENILLDEYGHAHLTDFNIAVHFNDKRYLTSRSGTHSYMAPEVFSKGGYKWQVDFWSLGICVFETLFGKRPFRGQAAEDTSYAICNVALEIPSINLITKKPKQISPQCISFIFGLLERKVEYRLGCNPDGFSEFRSHPWFFSLDWEKLEKKEIQPIFVPE</sequence>
<feature type="binding site" evidence="6">
    <location>
        <position position="51"/>
    </location>
    <ligand>
        <name>ATP</name>
        <dbReference type="ChEBI" id="CHEBI:30616"/>
    </ligand>
</feature>
<dbReference type="Proteomes" id="UP001211065">
    <property type="component" value="Unassembled WGS sequence"/>
</dbReference>
<accession>A0AAD5TY92</accession>
<organism evidence="10 11">
    <name type="scientific">Clydaea vesicula</name>
    <dbReference type="NCBI Taxonomy" id="447962"/>
    <lineage>
        <taxon>Eukaryota</taxon>
        <taxon>Fungi</taxon>
        <taxon>Fungi incertae sedis</taxon>
        <taxon>Chytridiomycota</taxon>
        <taxon>Chytridiomycota incertae sedis</taxon>
        <taxon>Chytridiomycetes</taxon>
        <taxon>Lobulomycetales</taxon>
        <taxon>Lobulomycetaceae</taxon>
        <taxon>Clydaea</taxon>
    </lineage>
</organism>
<dbReference type="SUPFAM" id="SSF56112">
    <property type="entry name" value="Protein kinase-like (PK-like)"/>
    <property type="match status" value="1"/>
</dbReference>
<dbReference type="GO" id="GO:0009966">
    <property type="term" value="P:regulation of signal transduction"/>
    <property type="evidence" value="ECO:0007669"/>
    <property type="project" value="TreeGrafter"/>
</dbReference>
<protein>
    <recommendedName>
        <fullName evidence="12">Protein kinase domain-containing protein</fullName>
    </recommendedName>
</protein>
<evidence type="ECO:0000313" key="10">
    <source>
        <dbReference type="EMBL" id="KAJ3215239.1"/>
    </source>
</evidence>
<dbReference type="GO" id="GO:0001664">
    <property type="term" value="F:G protein-coupled receptor binding"/>
    <property type="evidence" value="ECO:0007669"/>
    <property type="project" value="TreeGrafter"/>
</dbReference>
<dbReference type="GO" id="GO:0004703">
    <property type="term" value="F:G protein-coupled receptor kinase activity"/>
    <property type="evidence" value="ECO:0007669"/>
    <property type="project" value="TreeGrafter"/>
</dbReference>
<comment type="similarity">
    <text evidence="7">Belongs to the protein kinase superfamily.</text>
</comment>
<evidence type="ECO:0000259" key="8">
    <source>
        <dbReference type="PROSITE" id="PS50011"/>
    </source>
</evidence>
<feature type="non-terminal residue" evidence="10">
    <location>
        <position position="307"/>
    </location>
</feature>
<feature type="domain" description="Protein kinase" evidence="8">
    <location>
        <begin position="22"/>
        <end position="287"/>
    </location>
</feature>
<evidence type="ECO:0000256" key="6">
    <source>
        <dbReference type="PROSITE-ProRule" id="PRU10141"/>
    </source>
</evidence>
<evidence type="ECO:0000259" key="9">
    <source>
        <dbReference type="PROSITE" id="PS51285"/>
    </source>
</evidence>
<keyword evidence="2" id="KW-0808">Transferase</keyword>
<name>A0AAD5TY92_9FUNG</name>
<keyword evidence="1 7" id="KW-0723">Serine/threonine-protein kinase</keyword>
<feature type="domain" description="AGC-kinase C-terminal" evidence="9">
    <location>
        <begin position="288"/>
        <end position="307"/>
    </location>
</feature>
<evidence type="ECO:0000256" key="2">
    <source>
        <dbReference type="ARBA" id="ARBA00022679"/>
    </source>
</evidence>
<evidence type="ECO:0000256" key="1">
    <source>
        <dbReference type="ARBA" id="ARBA00022527"/>
    </source>
</evidence>
<dbReference type="PROSITE" id="PS51285">
    <property type="entry name" value="AGC_KINASE_CTER"/>
    <property type="match status" value="1"/>
</dbReference>
<dbReference type="GO" id="GO:0005524">
    <property type="term" value="F:ATP binding"/>
    <property type="evidence" value="ECO:0007669"/>
    <property type="project" value="UniProtKB-UniRule"/>
</dbReference>
<dbReference type="EMBL" id="JADGJW010000557">
    <property type="protein sequence ID" value="KAJ3215239.1"/>
    <property type="molecule type" value="Genomic_DNA"/>
</dbReference>
<evidence type="ECO:0000256" key="3">
    <source>
        <dbReference type="ARBA" id="ARBA00022741"/>
    </source>
</evidence>
<dbReference type="InterPro" id="IPR011009">
    <property type="entry name" value="Kinase-like_dom_sf"/>
</dbReference>
<dbReference type="PANTHER" id="PTHR24355:SF30">
    <property type="entry name" value="SERINE_THREONINE-PROTEIN KINASE 32B ISOFORM X1"/>
    <property type="match status" value="1"/>
</dbReference>
<dbReference type="GO" id="GO:0007186">
    <property type="term" value="P:G protein-coupled receptor signaling pathway"/>
    <property type="evidence" value="ECO:0007669"/>
    <property type="project" value="TreeGrafter"/>
</dbReference>
<dbReference type="PROSITE" id="PS00108">
    <property type="entry name" value="PROTEIN_KINASE_ST"/>
    <property type="match status" value="1"/>
</dbReference>
<reference evidence="10" key="1">
    <citation type="submission" date="2020-05" db="EMBL/GenBank/DDBJ databases">
        <title>Phylogenomic resolution of chytrid fungi.</title>
        <authorList>
            <person name="Stajich J.E."/>
            <person name="Amses K."/>
            <person name="Simmons R."/>
            <person name="Seto K."/>
            <person name="Myers J."/>
            <person name="Bonds A."/>
            <person name="Quandt C.A."/>
            <person name="Barry K."/>
            <person name="Liu P."/>
            <person name="Grigoriev I."/>
            <person name="Longcore J.E."/>
            <person name="James T.Y."/>
        </authorList>
    </citation>
    <scope>NUCLEOTIDE SEQUENCE</scope>
    <source>
        <strain evidence="10">JEL0476</strain>
    </source>
</reference>
<dbReference type="PROSITE" id="PS00107">
    <property type="entry name" value="PROTEIN_KINASE_ATP"/>
    <property type="match status" value="1"/>
</dbReference>
<dbReference type="PANTHER" id="PTHR24355">
    <property type="entry name" value="G PROTEIN-COUPLED RECEPTOR KINASE/RIBOSOMAL PROTEIN S6 KINASE"/>
    <property type="match status" value="1"/>
</dbReference>
<dbReference type="Gene3D" id="3.30.200.20">
    <property type="entry name" value="Phosphorylase Kinase, domain 1"/>
    <property type="match status" value="1"/>
</dbReference>
<dbReference type="InterPro" id="IPR000961">
    <property type="entry name" value="AGC-kinase_C"/>
</dbReference>
<comment type="caution">
    <text evidence="10">The sequence shown here is derived from an EMBL/GenBank/DDBJ whole genome shotgun (WGS) entry which is preliminary data.</text>
</comment>
<keyword evidence="5 6" id="KW-0067">ATP-binding</keyword>
<dbReference type="InterPro" id="IPR017441">
    <property type="entry name" value="Protein_kinase_ATP_BS"/>
</dbReference>
<evidence type="ECO:0000256" key="7">
    <source>
        <dbReference type="RuleBase" id="RU000304"/>
    </source>
</evidence>
<dbReference type="AlphaFoldDB" id="A0AAD5TY92"/>
<dbReference type="Pfam" id="PF00069">
    <property type="entry name" value="Pkinase"/>
    <property type="match status" value="1"/>
</dbReference>
<evidence type="ECO:0000313" key="11">
    <source>
        <dbReference type="Proteomes" id="UP001211065"/>
    </source>
</evidence>
<dbReference type="Gene3D" id="1.10.510.10">
    <property type="entry name" value="Transferase(Phosphotransferase) domain 1"/>
    <property type="match status" value="1"/>
</dbReference>
<keyword evidence="11" id="KW-1185">Reference proteome</keyword>